<organism evidence="1 2">
    <name type="scientific">Enterococcus ratti</name>
    <dbReference type="NCBI Taxonomy" id="150033"/>
    <lineage>
        <taxon>Bacteria</taxon>
        <taxon>Bacillati</taxon>
        <taxon>Bacillota</taxon>
        <taxon>Bacilli</taxon>
        <taxon>Lactobacillales</taxon>
        <taxon>Enterococcaceae</taxon>
        <taxon>Enterococcus</taxon>
    </lineage>
</organism>
<keyword evidence="2" id="KW-1185">Reference proteome</keyword>
<dbReference type="AlphaFoldDB" id="A0A1L8WCU9"/>
<dbReference type="EMBL" id="JXLB01000022">
    <property type="protein sequence ID" value="OJG78845.1"/>
    <property type="molecule type" value="Genomic_DNA"/>
</dbReference>
<dbReference type="Proteomes" id="UP000182152">
    <property type="component" value="Unassembled WGS sequence"/>
</dbReference>
<name>A0A1L8WCU9_9ENTE</name>
<evidence type="ECO:0000313" key="2">
    <source>
        <dbReference type="Proteomes" id="UP000182152"/>
    </source>
</evidence>
<evidence type="ECO:0000313" key="1">
    <source>
        <dbReference type="EMBL" id="OJG78845.1"/>
    </source>
</evidence>
<proteinExistence type="predicted"/>
<comment type="caution">
    <text evidence="1">The sequence shown here is derived from an EMBL/GenBank/DDBJ whole genome shotgun (WGS) entry which is preliminary data.</text>
</comment>
<accession>A0A1L8WCU9</accession>
<gene>
    <name evidence="1" type="ORF">RV14_GL001106</name>
</gene>
<sequence>MVSSNLFYSFSKIAHLILYCQRFLDKKLSKKNKFYFQGFFMVKK</sequence>
<dbReference type="STRING" id="150033.RV14_GL001106"/>
<protein>
    <submittedName>
        <fullName evidence="1">Uncharacterized protein</fullName>
    </submittedName>
</protein>
<reference evidence="1 2" key="1">
    <citation type="submission" date="2014-12" db="EMBL/GenBank/DDBJ databases">
        <title>Draft genome sequences of 29 type strains of Enterococci.</title>
        <authorList>
            <person name="Zhong Z."/>
            <person name="Sun Z."/>
            <person name="Liu W."/>
            <person name="Zhang W."/>
            <person name="Zhang H."/>
        </authorList>
    </citation>
    <scope>NUCLEOTIDE SEQUENCE [LARGE SCALE GENOMIC DNA]</scope>
    <source>
        <strain evidence="1 2">DSM 15687</strain>
    </source>
</reference>